<feature type="region of interest" description="Disordered" evidence="1">
    <location>
        <begin position="1"/>
        <end position="23"/>
    </location>
</feature>
<protein>
    <submittedName>
        <fullName evidence="2">Uncharacterized protein</fullName>
    </submittedName>
</protein>
<comment type="caution">
    <text evidence="2">The sequence shown here is derived from an EMBL/GenBank/DDBJ whole genome shotgun (WGS) entry which is preliminary data.</text>
</comment>
<keyword evidence="3" id="KW-1185">Reference proteome</keyword>
<dbReference type="EMBL" id="JAFIRN010000005">
    <property type="protein sequence ID" value="KAG5848501.1"/>
    <property type="molecule type" value="Genomic_DNA"/>
</dbReference>
<evidence type="ECO:0000313" key="3">
    <source>
        <dbReference type="Proteomes" id="UP001044222"/>
    </source>
</evidence>
<evidence type="ECO:0000256" key="1">
    <source>
        <dbReference type="SAM" id="MobiDB-lite"/>
    </source>
</evidence>
<dbReference type="Proteomes" id="UP001044222">
    <property type="component" value="Unassembled WGS sequence"/>
</dbReference>
<sequence length="132" mass="15103">MGVSSGVCSQKSDSEEPGSNFEPCRETVKVERAPFVVRGRHHAGIEQGIIANCEIEPNRLQWLTLTAVAYLRFGRRRITKHVPYNKRKYHSTFRYSLSHLKRGRKKIKAGSGGVKRIFSLEATHKKLRKLLK</sequence>
<dbReference type="AlphaFoldDB" id="A0A9D3S0Y4"/>
<gene>
    <name evidence="2" type="ORF">ANANG_G00099110</name>
</gene>
<evidence type="ECO:0000313" key="2">
    <source>
        <dbReference type="EMBL" id="KAG5848501.1"/>
    </source>
</evidence>
<organism evidence="2 3">
    <name type="scientific">Anguilla anguilla</name>
    <name type="common">European freshwater eel</name>
    <name type="synonym">Muraena anguilla</name>
    <dbReference type="NCBI Taxonomy" id="7936"/>
    <lineage>
        <taxon>Eukaryota</taxon>
        <taxon>Metazoa</taxon>
        <taxon>Chordata</taxon>
        <taxon>Craniata</taxon>
        <taxon>Vertebrata</taxon>
        <taxon>Euteleostomi</taxon>
        <taxon>Actinopterygii</taxon>
        <taxon>Neopterygii</taxon>
        <taxon>Teleostei</taxon>
        <taxon>Anguilliformes</taxon>
        <taxon>Anguillidae</taxon>
        <taxon>Anguilla</taxon>
    </lineage>
</organism>
<reference evidence="2" key="1">
    <citation type="submission" date="2021-01" db="EMBL/GenBank/DDBJ databases">
        <title>A chromosome-scale assembly of European eel, Anguilla anguilla.</title>
        <authorList>
            <person name="Henkel C."/>
            <person name="Jong-Raadsen S.A."/>
            <person name="Dufour S."/>
            <person name="Weltzien F.-A."/>
            <person name="Palstra A.P."/>
            <person name="Pelster B."/>
            <person name="Spaink H.P."/>
            <person name="Van Den Thillart G.E."/>
            <person name="Jansen H."/>
            <person name="Zahm M."/>
            <person name="Klopp C."/>
            <person name="Cedric C."/>
            <person name="Louis A."/>
            <person name="Berthelot C."/>
            <person name="Parey E."/>
            <person name="Roest Crollius H."/>
            <person name="Montfort J."/>
            <person name="Robinson-Rechavi M."/>
            <person name="Bucao C."/>
            <person name="Bouchez O."/>
            <person name="Gislard M."/>
            <person name="Lluch J."/>
            <person name="Milhes M."/>
            <person name="Lampietro C."/>
            <person name="Lopez Roques C."/>
            <person name="Donnadieu C."/>
            <person name="Braasch I."/>
            <person name="Desvignes T."/>
            <person name="Postlethwait J."/>
            <person name="Bobe J."/>
            <person name="Guiguen Y."/>
            <person name="Dirks R."/>
        </authorList>
    </citation>
    <scope>NUCLEOTIDE SEQUENCE</scope>
    <source>
        <strain evidence="2">Tag_6206</strain>
        <tissue evidence="2">Liver</tissue>
    </source>
</reference>
<proteinExistence type="predicted"/>
<feature type="compositionally biased region" description="Polar residues" evidence="1">
    <location>
        <begin position="1"/>
        <end position="11"/>
    </location>
</feature>
<accession>A0A9D3S0Y4</accession>
<name>A0A9D3S0Y4_ANGAN</name>